<feature type="domain" description="Rhodanese" evidence="1">
    <location>
        <begin position="18"/>
        <end position="98"/>
    </location>
</feature>
<dbReference type="Proteomes" id="UP000001568">
    <property type="component" value="Chromosome 10"/>
</dbReference>
<dbReference type="EMBL" id="CP000590">
    <property type="protein sequence ID" value="ABO98289.1"/>
    <property type="molecule type" value="Genomic_DNA"/>
</dbReference>
<proteinExistence type="predicted"/>
<dbReference type="STRING" id="436017.A4S3X4"/>
<dbReference type="OMA" id="KKLVVMC"/>
<dbReference type="PROSITE" id="PS50206">
    <property type="entry name" value="RHODANESE_3"/>
    <property type="match status" value="1"/>
</dbReference>
<dbReference type="PANTHER" id="PTHR43031:SF1">
    <property type="entry name" value="PYRIDINE NUCLEOTIDE-DISULPHIDE OXIDOREDUCTASE"/>
    <property type="match status" value="1"/>
</dbReference>
<dbReference type="AlphaFoldDB" id="A4S3X4"/>
<name>A4S3X4_OSTLU</name>
<evidence type="ECO:0000313" key="3">
    <source>
        <dbReference type="Proteomes" id="UP000001568"/>
    </source>
</evidence>
<evidence type="ECO:0000313" key="2">
    <source>
        <dbReference type="EMBL" id="ABO98289.1"/>
    </source>
</evidence>
<reference evidence="2 3" key="1">
    <citation type="journal article" date="2007" name="Proc. Natl. Acad. Sci. U.S.A.">
        <title>The tiny eukaryote Ostreococcus provides genomic insights into the paradox of plankton speciation.</title>
        <authorList>
            <person name="Palenik B."/>
            <person name="Grimwood J."/>
            <person name="Aerts A."/>
            <person name="Rouze P."/>
            <person name="Salamov A."/>
            <person name="Putnam N."/>
            <person name="Dupont C."/>
            <person name="Jorgensen R."/>
            <person name="Derelle E."/>
            <person name="Rombauts S."/>
            <person name="Zhou K."/>
            <person name="Otillar R."/>
            <person name="Merchant S.S."/>
            <person name="Podell S."/>
            <person name="Gaasterland T."/>
            <person name="Napoli C."/>
            <person name="Gendler K."/>
            <person name="Manuell A."/>
            <person name="Tai V."/>
            <person name="Vallon O."/>
            <person name="Piganeau G."/>
            <person name="Jancek S."/>
            <person name="Heijde M."/>
            <person name="Jabbari K."/>
            <person name="Bowler C."/>
            <person name="Lohr M."/>
            <person name="Robbens S."/>
            <person name="Werner G."/>
            <person name="Dubchak I."/>
            <person name="Pazour G.J."/>
            <person name="Ren Q."/>
            <person name="Paulsen I."/>
            <person name="Delwiche C."/>
            <person name="Schmutz J."/>
            <person name="Rokhsar D."/>
            <person name="Van de Peer Y."/>
            <person name="Moreau H."/>
            <person name="Grigoriev I.V."/>
        </authorList>
    </citation>
    <scope>NUCLEOTIDE SEQUENCE [LARGE SCALE GENOMIC DNA]</scope>
    <source>
        <strain evidence="2 3">CCE9901</strain>
    </source>
</reference>
<dbReference type="Gene3D" id="3.40.250.10">
    <property type="entry name" value="Rhodanese-like domain"/>
    <property type="match status" value="1"/>
</dbReference>
<protein>
    <recommendedName>
        <fullName evidence="1">Rhodanese domain-containing protein</fullName>
    </recommendedName>
</protein>
<dbReference type="GeneID" id="5004035"/>
<evidence type="ECO:0000259" key="1">
    <source>
        <dbReference type="PROSITE" id="PS50206"/>
    </source>
</evidence>
<accession>A4S3X4</accession>
<dbReference type="PANTHER" id="PTHR43031">
    <property type="entry name" value="FAD-DEPENDENT OXIDOREDUCTASE"/>
    <property type="match status" value="1"/>
</dbReference>
<dbReference type="eggNOG" id="KOG2017">
    <property type="taxonomic scope" value="Eukaryota"/>
</dbReference>
<dbReference type="CDD" id="cd00158">
    <property type="entry name" value="RHOD"/>
    <property type="match status" value="1"/>
</dbReference>
<feature type="non-terminal residue" evidence="2">
    <location>
        <position position="1"/>
    </location>
</feature>
<dbReference type="KEGG" id="olu:OSTLU_9623"/>
<organism evidence="2 3">
    <name type="scientific">Ostreococcus lucimarinus (strain CCE9901)</name>
    <dbReference type="NCBI Taxonomy" id="436017"/>
    <lineage>
        <taxon>Eukaryota</taxon>
        <taxon>Viridiplantae</taxon>
        <taxon>Chlorophyta</taxon>
        <taxon>Mamiellophyceae</taxon>
        <taxon>Mamiellales</taxon>
        <taxon>Bathycoccaceae</taxon>
        <taxon>Ostreococcus</taxon>
    </lineage>
</organism>
<keyword evidence="3" id="KW-1185">Reference proteome</keyword>
<dbReference type="InterPro" id="IPR050229">
    <property type="entry name" value="GlpE_sulfurtransferase"/>
</dbReference>
<dbReference type="SUPFAM" id="SSF52821">
    <property type="entry name" value="Rhodanese/Cell cycle control phosphatase"/>
    <property type="match status" value="1"/>
</dbReference>
<sequence length="98" mass="10852">PWANIDVSALKDMLDSASDDDTMFVDVRERDEWDAARLPRFELKPLSAAGEWLETLPRDKKLVVMCKGGVRSEKACAALAQCGYDDLVNVEGGIMTYA</sequence>
<feature type="non-terminal residue" evidence="2">
    <location>
        <position position="98"/>
    </location>
</feature>
<gene>
    <name evidence="2" type="ORF">OSTLU_9623</name>
</gene>
<dbReference type="OrthoDB" id="498241at2759"/>
<dbReference type="RefSeq" id="XP_001419996.1">
    <property type="nucleotide sequence ID" value="XM_001419959.1"/>
</dbReference>
<dbReference type="SMART" id="SM00450">
    <property type="entry name" value="RHOD"/>
    <property type="match status" value="1"/>
</dbReference>
<dbReference type="HOGENOM" id="CLU_089574_13_3_1"/>
<dbReference type="InterPro" id="IPR001763">
    <property type="entry name" value="Rhodanese-like_dom"/>
</dbReference>
<dbReference type="Gramene" id="ABO98289">
    <property type="protein sequence ID" value="ABO98289"/>
    <property type="gene ID" value="OSTLU_9623"/>
</dbReference>
<dbReference type="InterPro" id="IPR036873">
    <property type="entry name" value="Rhodanese-like_dom_sf"/>
</dbReference>
<dbReference type="Pfam" id="PF00581">
    <property type="entry name" value="Rhodanese"/>
    <property type="match status" value="1"/>
</dbReference>